<evidence type="ECO:0000256" key="2">
    <source>
        <dbReference type="ARBA" id="ARBA00023015"/>
    </source>
</evidence>
<evidence type="ECO:0000256" key="1">
    <source>
        <dbReference type="ARBA" id="ARBA00009437"/>
    </source>
</evidence>
<protein>
    <submittedName>
        <fullName evidence="6">LysR family transcriptional regulator</fullName>
    </submittedName>
</protein>
<keyword evidence="3" id="KW-0238">DNA-binding</keyword>
<dbReference type="GO" id="GO:0032993">
    <property type="term" value="C:protein-DNA complex"/>
    <property type="evidence" value="ECO:0007669"/>
    <property type="project" value="TreeGrafter"/>
</dbReference>
<dbReference type="SUPFAM" id="SSF53850">
    <property type="entry name" value="Periplasmic binding protein-like II"/>
    <property type="match status" value="1"/>
</dbReference>
<gene>
    <name evidence="6" type="ORF">D1639_07890</name>
</gene>
<comment type="caution">
    <text evidence="6">The sequence shown here is derived from an EMBL/GenBank/DDBJ whole genome shotgun (WGS) entry which is preliminary data.</text>
</comment>
<evidence type="ECO:0000256" key="3">
    <source>
        <dbReference type="ARBA" id="ARBA00023125"/>
    </source>
</evidence>
<dbReference type="GO" id="GO:0003700">
    <property type="term" value="F:DNA-binding transcription factor activity"/>
    <property type="evidence" value="ECO:0007669"/>
    <property type="project" value="TreeGrafter"/>
</dbReference>
<organism evidence="6">
    <name type="scientific">Muribaculaceae bacterium Z82</name>
    <dbReference type="NCBI Taxonomy" id="2304548"/>
    <lineage>
        <taxon>Bacteria</taxon>
        <taxon>Pseudomonadati</taxon>
        <taxon>Bacteroidota</taxon>
        <taxon>Bacteroidia</taxon>
        <taxon>Bacteroidales</taxon>
        <taxon>Muribaculaceae</taxon>
    </lineage>
</organism>
<evidence type="ECO:0000256" key="4">
    <source>
        <dbReference type="ARBA" id="ARBA00023163"/>
    </source>
</evidence>
<dbReference type="EMBL" id="QWKH01000057">
    <property type="protein sequence ID" value="NBI34948.1"/>
    <property type="molecule type" value="Genomic_DNA"/>
</dbReference>
<feature type="domain" description="LysR substrate-binding" evidence="5">
    <location>
        <begin position="35"/>
        <end position="211"/>
    </location>
</feature>
<reference evidence="6" key="1">
    <citation type="submission" date="2018-08" db="EMBL/GenBank/DDBJ databases">
        <title>Murine metabolic-syndrome-specific gut microbial biobank.</title>
        <authorList>
            <person name="Liu C."/>
        </authorList>
    </citation>
    <scope>NUCLEOTIDE SEQUENCE [LARGE SCALE GENOMIC DNA]</scope>
    <source>
        <strain evidence="6">Z82</strain>
    </source>
</reference>
<dbReference type="AlphaFoldDB" id="A0A7C9ND25"/>
<keyword evidence="2" id="KW-0805">Transcription regulation</keyword>
<proteinExistence type="inferred from homology"/>
<keyword evidence="4" id="KW-0804">Transcription</keyword>
<dbReference type="Pfam" id="PF03466">
    <property type="entry name" value="LysR_substrate"/>
    <property type="match status" value="1"/>
</dbReference>
<evidence type="ECO:0000313" key="6">
    <source>
        <dbReference type="EMBL" id="NBI34948.1"/>
    </source>
</evidence>
<dbReference type="Gene3D" id="3.40.190.290">
    <property type="match status" value="1"/>
</dbReference>
<dbReference type="GO" id="GO:0003677">
    <property type="term" value="F:DNA binding"/>
    <property type="evidence" value="ECO:0007669"/>
    <property type="project" value="UniProtKB-KW"/>
</dbReference>
<dbReference type="InterPro" id="IPR005119">
    <property type="entry name" value="LysR_subst-bd"/>
</dbReference>
<comment type="similarity">
    <text evidence="1">Belongs to the LysR transcriptional regulatory family.</text>
</comment>
<name>A0A7C9ND25_9BACT</name>
<evidence type="ECO:0000259" key="5">
    <source>
        <dbReference type="Pfam" id="PF03466"/>
    </source>
</evidence>
<sequence>MSVQFTVSQQHYLFGVQTFAHTVLALGGDDYSYALRDRTTEGVLDDVAAGLSELGVIVQTSETADTLNEAIAERGLAFVELAQSAPQVALPASHPLSDAASLTLEELSDWPYVKFAQEPDAPAAFAEEALAGVERAKVIACTDRASLSELIAALNGYTVTSGILVGIADGSNLTCVPLVTDVVLHLGYVAKAGAELSPAAERFVAGLRKALDRYKVQP</sequence>
<dbReference type="PANTHER" id="PTHR30346">
    <property type="entry name" value="TRANSCRIPTIONAL DUAL REGULATOR HCAR-RELATED"/>
    <property type="match status" value="1"/>
</dbReference>
<dbReference type="PANTHER" id="PTHR30346:SF0">
    <property type="entry name" value="HCA OPERON TRANSCRIPTIONAL ACTIVATOR HCAR"/>
    <property type="match status" value="1"/>
</dbReference>
<accession>A0A7C9ND25</accession>